<proteinExistence type="predicted"/>
<dbReference type="AlphaFoldDB" id="A0A245ZD32"/>
<gene>
    <name evidence="1" type="ORF">SPDO_32750</name>
</gene>
<evidence type="ECO:0000313" key="1">
    <source>
        <dbReference type="EMBL" id="OWK27592.1"/>
    </source>
</evidence>
<reference evidence="1 2" key="1">
    <citation type="submission" date="2017-03" db="EMBL/GenBank/DDBJ databases">
        <title>Genome sequence of Sphingomonas dokdonensis DSM 21029.</title>
        <authorList>
            <person name="Poehlein A."/>
            <person name="Wuebbeler J.H."/>
            <person name="Steinbuechel A."/>
            <person name="Daniel R."/>
        </authorList>
    </citation>
    <scope>NUCLEOTIDE SEQUENCE [LARGE SCALE GENOMIC DNA]</scope>
    <source>
        <strain evidence="1 2">DSM 21029</strain>
    </source>
</reference>
<keyword evidence="2" id="KW-1185">Reference proteome</keyword>
<sequence>MTSNDEEQEHVLSLEPQPIADQWMGRCTCGWRMIASLHDFETGIAARSALQAGFNVHIAD</sequence>
<dbReference type="Proteomes" id="UP000197290">
    <property type="component" value="Unassembled WGS sequence"/>
</dbReference>
<name>A0A245ZD32_9SPHN</name>
<evidence type="ECO:0000313" key="2">
    <source>
        <dbReference type="Proteomes" id="UP000197290"/>
    </source>
</evidence>
<organism evidence="1 2">
    <name type="scientific">Sphingomonas dokdonensis</name>
    <dbReference type="NCBI Taxonomy" id="344880"/>
    <lineage>
        <taxon>Bacteria</taxon>
        <taxon>Pseudomonadati</taxon>
        <taxon>Pseudomonadota</taxon>
        <taxon>Alphaproteobacteria</taxon>
        <taxon>Sphingomonadales</taxon>
        <taxon>Sphingomonadaceae</taxon>
        <taxon>Sphingomonas</taxon>
    </lineage>
</organism>
<comment type="caution">
    <text evidence="1">The sequence shown here is derived from an EMBL/GenBank/DDBJ whole genome shotgun (WGS) entry which is preliminary data.</text>
</comment>
<accession>A0A245ZD32</accession>
<dbReference type="EMBL" id="NBBI01000013">
    <property type="protein sequence ID" value="OWK27592.1"/>
    <property type="molecule type" value="Genomic_DNA"/>
</dbReference>
<protein>
    <submittedName>
        <fullName evidence="1">Uncharacterized protein</fullName>
    </submittedName>
</protein>